<dbReference type="EMBL" id="JAELVF020000001">
    <property type="protein sequence ID" value="MBU7599451.1"/>
    <property type="molecule type" value="Genomic_DNA"/>
</dbReference>
<comment type="caution">
    <text evidence="1">The sequence shown here is derived from an EMBL/GenBank/DDBJ whole genome shotgun (WGS) entry which is preliminary data.</text>
</comment>
<dbReference type="AlphaFoldDB" id="A0A949N9C4"/>
<evidence type="ECO:0008006" key="3">
    <source>
        <dbReference type="Google" id="ProtNLM"/>
    </source>
</evidence>
<evidence type="ECO:0000313" key="1">
    <source>
        <dbReference type="EMBL" id="MBU7599451.1"/>
    </source>
</evidence>
<organism evidence="1 2">
    <name type="scientific">Streptomyces tardus</name>
    <dbReference type="NCBI Taxonomy" id="2780544"/>
    <lineage>
        <taxon>Bacteria</taxon>
        <taxon>Bacillati</taxon>
        <taxon>Actinomycetota</taxon>
        <taxon>Actinomycetes</taxon>
        <taxon>Kitasatosporales</taxon>
        <taxon>Streptomycetaceae</taxon>
        <taxon>Streptomyces</taxon>
    </lineage>
</organism>
<evidence type="ECO:0000313" key="2">
    <source>
        <dbReference type="Proteomes" id="UP000694501"/>
    </source>
</evidence>
<proteinExistence type="predicted"/>
<name>A0A949N9C4_9ACTN</name>
<protein>
    <recommendedName>
        <fullName evidence="3">DUF4267 domain-containing protein</fullName>
    </recommendedName>
</protein>
<reference evidence="1" key="1">
    <citation type="submission" date="2021-06" db="EMBL/GenBank/DDBJ databases">
        <title>Sequencing of actinobacteria type strains.</title>
        <authorList>
            <person name="Nguyen G.-S."/>
            <person name="Wentzel A."/>
        </authorList>
    </citation>
    <scope>NUCLEOTIDE SEQUENCE</scope>
    <source>
        <strain evidence="1">P38-E01</strain>
    </source>
</reference>
<dbReference type="Proteomes" id="UP000694501">
    <property type="component" value="Unassembled WGS sequence"/>
</dbReference>
<dbReference type="RefSeq" id="WP_211039263.1">
    <property type="nucleotide sequence ID" value="NZ_JAELVF020000001.1"/>
</dbReference>
<accession>A0A949N9C4</accession>
<keyword evidence="2" id="KW-1185">Reference proteome</keyword>
<sequence>MNTALLRTVGVATAAYGLAVTLRPQLLARPSGLVDRRGEVAHHTATSLRPLGFRDAASGAALALAPEGPALRTAAAVRLAADFGDAVLLAGTLPKGNRAKAVAVAVGWGSLTLAGLVHRSRG</sequence>
<gene>
    <name evidence="1" type="ORF">JGS22_017960</name>
</gene>